<keyword evidence="2" id="KW-1185">Reference proteome</keyword>
<name>A0ABR2J3C0_9EUKA</name>
<evidence type="ECO:0008006" key="3">
    <source>
        <dbReference type="Google" id="ProtNLM"/>
    </source>
</evidence>
<dbReference type="Proteomes" id="UP001470230">
    <property type="component" value="Unassembled WGS sequence"/>
</dbReference>
<evidence type="ECO:0000313" key="1">
    <source>
        <dbReference type="EMBL" id="KAK8872132.1"/>
    </source>
</evidence>
<evidence type="ECO:0000313" key="2">
    <source>
        <dbReference type="Proteomes" id="UP001470230"/>
    </source>
</evidence>
<accession>A0ABR2J3C0</accession>
<proteinExistence type="predicted"/>
<gene>
    <name evidence="1" type="ORF">M9Y10_007893</name>
</gene>
<reference evidence="1 2" key="1">
    <citation type="submission" date="2024-04" db="EMBL/GenBank/DDBJ databases">
        <title>Tritrichomonas musculus Genome.</title>
        <authorList>
            <person name="Alves-Ferreira E."/>
            <person name="Grigg M."/>
            <person name="Lorenzi H."/>
            <person name="Galac M."/>
        </authorList>
    </citation>
    <scope>NUCLEOTIDE SEQUENCE [LARGE SCALE GENOMIC DNA]</scope>
    <source>
        <strain evidence="1 2">EAF2021</strain>
    </source>
</reference>
<comment type="caution">
    <text evidence="1">The sequence shown here is derived from an EMBL/GenBank/DDBJ whole genome shotgun (WGS) entry which is preliminary data.</text>
</comment>
<organism evidence="1 2">
    <name type="scientific">Tritrichomonas musculus</name>
    <dbReference type="NCBI Taxonomy" id="1915356"/>
    <lineage>
        <taxon>Eukaryota</taxon>
        <taxon>Metamonada</taxon>
        <taxon>Parabasalia</taxon>
        <taxon>Tritrichomonadida</taxon>
        <taxon>Tritrichomonadidae</taxon>
        <taxon>Tritrichomonas</taxon>
    </lineage>
</organism>
<dbReference type="EMBL" id="JAPFFF010000013">
    <property type="protein sequence ID" value="KAK8872132.1"/>
    <property type="molecule type" value="Genomic_DNA"/>
</dbReference>
<sequence length="195" mass="23027">MADNRYPSKLVSSLTDFEMDSIVLKCYPVRRSLAIPSIKKKIGEVLSHSSVMCVTASGSYIVEYMYNNTVYVKKVEKYNPGEDFDYEDHHYIHDIYEPQIPDRAVTIRRIAISMANFMNGKKYDTFTHNCHMARYFVMKKYGMRSDNPRKAKRNIFFQGFFDFFSKKNNKYNSKNEKLTKERSEPVFRAQLDQQI</sequence>
<protein>
    <recommendedName>
        <fullName evidence="3">LRAT domain-containing protein</fullName>
    </recommendedName>
</protein>